<evidence type="ECO:0000313" key="3">
    <source>
        <dbReference type="Proteomes" id="UP000215771"/>
    </source>
</evidence>
<keyword evidence="2" id="KW-0255">Endonuclease</keyword>
<organism evidence="2 3">
    <name type="scientific">Corynebacterium hadale</name>
    <dbReference type="NCBI Taxonomy" id="2026255"/>
    <lineage>
        <taxon>Bacteria</taxon>
        <taxon>Bacillati</taxon>
        <taxon>Actinomycetota</taxon>
        <taxon>Actinomycetes</taxon>
        <taxon>Mycobacteriales</taxon>
        <taxon>Corynebacteriaceae</taxon>
        <taxon>Corynebacterium</taxon>
    </lineage>
</organism>
<feature type="domain" description="Dam-replacing protein HTH" evidence="1">
    <location>
        <begin position="190"/>
        <end position="258"/>
    </location>
</feature>
<dbReference type="InterPro" id="IPR010324">
    <property type="entry name" value="DRP"/>
</dbReference>
<dbReference type="Gene3D" id="1.10.10.10">
    <property type="entry name" value="Winged helix-like DNA-binding domain superfamily/Winged helix DNA-binding domain"/>
    <property type="match status" value="1"/>
</dbReference>
<comment type="caution">
    <text evidence="2">The sequence shown here is derived from an EMBL/GenBank/DDBJ whole genome shotgun (WGS) entry which is preliminary data.</text>
</comment>
<dbReference type="InterPro" id="IPR043025">
    <property type="entry name" value="DRP_PD-(D/E)XK_dom"/>
</dbReference>
<keyword evidence="2" id="KW-0540">Nuclease</keyword>
<dbReference type="InterPro" id="IPR041368">
    <property type="entry name" value="DRP_C"/>
</dbReference>
<gene>
    <name evidence="2" type="ORF">CIG21_09380</name>
</gene>
<proteinExistence type="predicted"/>
<dbReference type="RefSeq" id="WP_095278469.1">
    <property type="nucleotide sequence ID" value="NZ_CP047655.1"/>
</dbReference>
<accession>A0A269PBI4</accession>
<sequence>MTTFHYPHLNEELAEGYNSSTQRVRVMSEGWVQDNIFCPSCDAKHLKQFENNRPVADFYCAECGEEFELKSSRSRISKKIPDGAYASMIERLESEARPNLMLLAYDPNLLDVRELLVIPKQFLVPNIVEKRKPLKDTARRAGWVGCNIHLESIPETGRIPYIFGGKAVPPSEVRAQWGKTLFIRNTKSEETKGWLIDVMRCVDKLRSREFTLQQVYEFAPELATLHPDNNHVEAKIRQTLQRLRDSGYIDFVRRGVYRRV</sequence>
<dbReference type="InterPro" id="IPR036388">
    <property type="entry name" value="WH-like_DNA-bd_sf"/>
</dbReference>
<dbReference type="Proteomes" id="UP000215771">
    <property type="component" value="Unassembled WGS sequence"/>
</dbReference>
<dbReference type="AlphaFoldDB" id="A0A269PBI4"/>
<evidence type="ECO:0000259" key="1">
    <source>
        <dbReference type="Pfam" id="PF17726"/>
    </source>
</evidence>
<dbReference type="Pfam" id="PF06044">
    <property type="entry name" value="DpnI"/>
    <property type="match status" value="1"/>
</dbReference>
<dbReference type="Gene3D" id="3.40.210.30">
    <property type="entry name" value="Dam replacing family, catalytic PD-(D/E)XK domain"/>
    <property type="match status" value="1"/>
</dbReference>
<keyword evidence="2" id="KW-0378">Hydrolase</keyword>
<dbReference type="GO" id="GO:0004519">
    <property type="term" value="F:endonuclease activity"/>
    <property type="evidence" value="ECO:0007669"/>
    <property type="project" value="UniProtKB-KW"/>
</dbReference>
<reference evidence="2 3" key="1">
    <citation type="submission" date="2017-08" db="EMBL/GenBank/DDBJ databases">
        <authorList>
            <person name="de Groot N.N."/>
        </authorList>
    </citation>
    <scope>NUCLEOTIDE SEQUENCE [LARGE SCALE GENOMIC DNA]</scope>
    <source>
        <strain evidence="2 3">NBT06-6</strain>
    </source>
</reference>
<name>A0A269PBI4_9CORY</name>
<dbReference type="EMBL" id="NQMQ01000019">
    <property type="protein sequence ID" value="PAJ69058.1"/>
    <property type="molecule type" value="Genomic_DNA"/>
</dbReference>
<dbReference type="CDD" id="cd22319">
    <property type="entry name" value="DpnI-like"/>
    <property type="match status" value="1"/>
</dbReference>
<protein>
    <submittedName>
        <fullName evidence="2">Restriction endonuclease</fullName>
    </submittedName>
</protein>
<dbReference type="Pfam" id="PF17726">
    <property type="entry name" value="DpnI_C"/>
    <property type="match status" value="1"/>
</dbReference>
<evidence type="ECO:0000313" key="2">
    <source>
        <dbReference type="EMBL" id="PAJ69058.1"/>
    </source>
</evidence>